<organism evidence="3 4">
    <name type="scientific">Cichlidogyrus casuarinus</name>
    <dbReference type="NCBI Taxonomy" id="1844966"/>
    <lineage>
        <taxon>Eukaryota</taxon>
        <taxon>Metazoa</taxon>
        <taxon>Spiralia</taxon>
        <taxon>Lophotrochozoa</taxon>
        <taxon>Platyhelminthes</taxon>
        <taxon>Monogenea</taxon>
        <taxon>Monopisthocotylea</taxon>
        <taxon>Dactylogyridea</taxon>
        <taxon>Ancyrocephalidae</taxon>
        <taxon>Cichlidogyrus</taxon>
    </lineage>
</organism>
<protein>
    <submittedName>
        <fullName evidence="3">Uncharacterized protein</fullName>
    </submittedName>
</protein>
<evidence type="ECO:0000313" key="3">
    <source>
        <dbReference type="EMBL" id="KAL3321170.1"/>
    </source>
</evidence>
<evidence type="ECO:0000256" key="1">
    <source>
        <dbReference type="SAM" id="MobiDB-lite"/>
    </source>
</evidence>
<keyword evidence="2" id="KW-0812">Transmembrane</keyword>
<proteinExistence type="predicted"/>
<dbReference type="EMBL" id="JBJKFK010000008">
    <property type="protein sequence ID" value="KAL3321170.1"/>
    <property type="molecule type" value="Genomic_DNA"/>
</dbReference>
<name>A0ABD2QNY5_9PLAT</name>
<sequence>MQEMVKSMARTNLQRNGSEESQADDDIRLHGYDMSWANSRKFMKQLKKDNIELSLFEGELQRTAQAETVKRQVNCETSIMTSQPYWVIKGKFLCSWRHRFIGLTKSNFFQIFLSIFVVLDALLVLVEIVLELQSMRSFKMLLQQKIQTAIFYLNYYKRSCFDTDSESNTCQWPRPEQPHLRRRRSLEGAAAGLHGGLWHHSKDNNEITKTVKKCLYFFDQRFKSSTGGQINCTGE</sequence>
<dbReference type="Proteomes" id="UP001626550">
    <property type="component" value="Unassembled WGS sequence"/>
</dbReference>
<keyword evidence="4" id="KW-1185">Reference proteome</keyword>
<evidence type="ECO:0000313" key="4">
    <source>
        <dbReference type="Proteomes" id="UP001626550"/>
    </source>
</evidence>
<feature type="compositionally biased region" description="Polar residues" evidence="1">
    <location>
        <begin position="9"/>
        <end position="20"/>
    </location>
</feature>
<comment type="caution">
    <text evidence="3">The sequence shown here is derived from an EMBL/GenBank/DDBJ whole genome shotgun (WGS) entry which is preliminary data.</text>
</comment>
<keyword evidence="2" id="KW-0472">Membrane</keyword>
<feature type="transmembrane region" description="Helical" evidence="2">
    <location>
        <begin position="108"/>
        <end position="130"/>
    </location>
</feature>
<evidence type="ECO:0000256" key="2">
    <source>
        <dbReference type="SAM" id="Phobius"/>
    </source>
</evidence>
<gene>
    <name evidence="3" type="ORF">Ciccas_000165</name>
</gene>
<reference evidence="3 4" key="1">
    <citation type="submission" date="2024-11" db="EMBL/GenBank/DDBJ databases">
        <title>Adaptive evolution of stress response genes in parasites aligns with host niche diversity.</title>
        <authorList>
            <person name="Hahn C."/>
            <person name="Resl P."/>
        </authorList>
    </citation>
    <scope>NUCLEOTIDE SEQUENCE [LARGE SCALE GENOMIC DNA]</scope>
    <source>
        <strain evidence="3">EGGRZ-B1_66</strain>
        <tissue evidence="3">Body</tissue>
    </source>
</reference>
<keyword evidence="2" id="KW-1133">Transmembrane helix</keyword>
<accession>A0ABD2QNY5</accession>
<feature type="region of interest" description="Disordered" evidence="1">
    <location>
        <begin position="1"/>
        <end position="22"/>
    </location>
</feature>
<dbReference type="AlphaFoldDB" id="A0ABD2QNY5"/>